<sequence length="156" mass="17216">MELIHPLVVHIPVALLLAGTLFWIAALMLHKRYPFLRPSGRLLIFIGTLGAWAAVYTGLLADGQVARTLCDPTIAKEHERFAYTVGYLFSAFVVVDWLVAREYLAFLSRKYLRAGLAILLLAGCGFLGYVGHLGGKLVYQQSAAVYQPTEGCVEFN</sequence>
<evidence type="ECO:0000313" key="3">
    <source>
        <dbReference type="EMBL" id="SMO35390.1"/>
    </source>
</evidence>
<feature type="transmembrane region" description="Helical" evidence="1">
    <location>
        <begin position="81"/>
        <end position="99"/>
    </location>
</feature>
<keyword evidence="1" id="KW-0472">Membrane</keyword>
<reference evidence="3 4" key="1">
    <citation type="submission" date="2017-05" db="EMBL/GenBank/DDBJ databases">
        <authorList>
            <person name="Varghese N."/>
            <person name="Submissions S."/>
        </authorList>
    </citation>
    <scope>NUCLEOTIDE SEQUENCE [LARGE SCALE GENOMIC DNA]</scope>
    <source>
        <strain evidence="3 4">DSM 21194</strain>
    </source>
</reference>
<gene>
    <name evidence="3" type="ORF">SAMN06265218_101182</name>
</gene>
<name>A0A521AL65_9BACT</name>
<dbReference type="InterPro" id="IPR019251">
    <property type="entry name" value="DUF2231_TM"/>
</dbReference>
<dbReference type="AlphaFoldDB" id="A0A521AL65"/>
<evidence type="ECO:0000259" key="2">
    <source>
        <dbReference type="Pfam" id="PF09990"/>
    </source>
</evidence>
<feature type="transmembrane region" description="Helical" evidence="1">
    <location>
        <begin position="42"/>
        <end position="61"/>
    </location>
</feature>
<keyword evidence="1" id="KW-1133">Transmembrane helix</keyword>
<organism evidence="3 4">
    <name type="scientific">Fodinibius sediminis</name>
    <dbReference type="NCBI Taxonomy" id="1214077"/>
    <lineage>
        <taxon>Bacteria</taxon>
        <taxon>Pseudomonadati</taxon>
        <taxon>Balneolota</taxon>
        <taxon>Balneolia</taxon>
        <taxon>Balneolales</taxon>
        <taxon>Balneolaceae</taxon>
        <taxon>Fodinibius</taxon>
    </lineage>
</organism>
<evidence type="ECO:0000313" key="4">
    <source>
        <dbReference type="Proteomes" id="UP000317593"/>
    </source>
</evidence>
<keyword evidence="4" id="KW-1185">Reference proteome</keyword>
<dbReference type="Pfam" id="PF09990">
    <property type="entry name" value="DUF2231"/>
    <property type="match status" value="1"/>
</dbReference>
<feature type="domain" description="DUF2231" evidence="2">
    <location>
        <begin position="4"/>
        <end position="143"/>
    </location>
</feature>
<evidence type="ECO:0000256" key="1">
    <source>
        <dbReference type="SAM" id="Phobius"/>
    </source>
</evidence>
<keyword evidence="1" id="KW-0812">Transmembrane</keyword>
<accession>A0A521AL65</accession>
<feature type="transmembrane region" description="Helical" evidence="1">
    <location>
        <begin position="111"/>
        <end position="130"/>
    </location>
</feature>
<dbReference type="Proteomes" id="UP000317593">
    <property type="component" value="Unassembled WGS sequence"/>
</dbReference>
<dbReference type="EMBL" id="FXTH01000001">
    <property type="protein sequence ID" value="SMO35390.1"/>
    <property type="molecule type" value="Genomic_DNA"/>
</dbReference>
<feature type="transmembrane region" description="Helical" evidence="1">
    <location>
        <begin position="6"/>
        <end position="30"/>
    </location>
</feature>
<protein>
    <submittedName>
        <fullName evidence="3">Uncharacterized membrane protein</fullName>
    </submittedName>
</protein>
<proteinExistence type="predicted"/>